<dbReference type="PROSITE" id="PS50928">
    <property type="entry name" value="ABC_TM1"/>
    <property type="match status" value="2"/>
</dbReference>
<feature type="transmembrane region" description="Helical" evidence="8">
    <location>
        <begin position="277"/>
        <end position="303"/>
    </location>
</feature>
<keyword evidence="4" id="KW-0997">Cell inner membrane</keyword>
<evidence type="ECO:0000256" key="7">
    <source>
        <dbReference type="ARBA" id="ARBA00023136"/>
    </source>
</evidence>
<evidence type="ECO:0000259" key="9">
    <source>
        <dbReference type="PROSITE" id="PS50928"/>
    </source>
</evidence>
<dbReference type="EMBL" id="MUYT01000003">
    <property type="protein sequence ID" value="OOS22432.1"/>
    <property type="molecule type" value="Genomic_DNA"/>
</dbReference>
<dbReference type="FunFam" id="1.10.3720.10:FF:000088">
    <property type="entry name" value="Iron(III) ABC transporter, permease protein"/>
    <property type="match status" value="1"/>
</dbReference>
<comment type="caution">
    <text evidence="10">The sequence shown here is derived from an EMBL/GenBank/DDBJ whole genome shotgun (WGS) entry which is preliminary data.</text>
</comment>
<proteinExistence type="inferred from homology"/>
<sequence length="530" mass="58351">MRVLPKVWLLLCMALVLMPLSVIMLAFGEFDQEIWGFLLDYQLPLLVKNTLILLLMTAVGVLLVGVSTAWLTAMYRFPLRGVLFWAMMLPLTVPAYVLAFVQVGMFDYTGAISTYLRQAHGFEQGLPDVRNIWGLSVVMILTFYPYVYLLARNAFLSMGQQSLEVGASLGLSPKQSAMKIALPMARPWVLGGLMLALMEVLADFGAVSIFGVETFTTAIYQAWYGFFSIETAKQLASLLIVFVFALMFLEQVTRGGQRFAIDKSVQASIKPLQGTKAWLATLYCVLVLTLGFLLPLGQLVVWAVADWQWQSLHALLNPMWHSVLIGLMGAGLTAVVALLLVMAKRTDNSRFAQVATRVATLGYAIPGAILALGVFVPVAGLDNWLIERLSLSEDMTGIFKGTLLVMLVAYVIRFLALAVSSVESGFERILPSMTESAVSLGVVGHRLITKVYLPLLKGSLGIALLMVFVDIMKEMPITLMTRPYDWDTLAVRIYAYTMEGQFNEASLPALVIVLAGLVPVIVFAKAEYRS</sequence>
<dbReference type="AlphaFoldDB" id="A0A1T0CJ83"/>
<feature type="domain" description="ABC transmembrane type-1" evidence="9">
    <location>
        <begin position="47"/>
        <end position="248"/>
    </location>
</feature>
<dbReference type="GO" id="GO:0055085">
    <property type="term" value="P:transmembrane transport"/>
    <property type="evidence" value="ECO:0007669"/>
    <property type="project" value="InterPro"/>
</dbReference>
<evidence type="ECO:0000256" key="8">
    <source>
        <dbReference type="RuleBase" id="RU363032"/>
    </source>
</evidence>
<name>A0A1T0CJ83_9GAMM</name>
<feature type="transmembrane region" description="Helical" evidence="8">
    <location>
        <begin position="188"/>
        <end position="212"/>
    </location>
</feature>
<evidence type="ECO:0000313" key="11">
    <source>
        <dbReference type="Proteomes" id="UP000191094"/>
    </source>
</evidence>
<feature type="transmembrane region" description="Helical" evidence="8">
    <location>
        <begin position="232"/>
        <end position="249"/>
    </location>
</feature>
<feature type="transmembrane region" description="Helical" evidence="8">
    <location>
        <begin position="83"/>
        <end position="106"/>
    </location>
</feature>
<evidence type="ECO:0000256" key="3">
    <source>
        <dbReference type="ARBA" id="ARBA00022475"/>
    </source>
</evidence>
<protein>
    <submittedName>
        <fullName evidence="10">ABC transporter permease</fullName>
    </submittedName>
</protein>
<dbReference type="PANTHER" id="PTHR43357:SF3">
    <property type="entry name" value="FE(3+)-TRANSPORT SYSTEM PERMEASE PROTEIN FBPB 2"/>
    <property type="match status" value="1"/>
</dbReference>
<dbReference type="SUPFAM" id="SSF161098">
    <property type="entry name" value="MetI-like"/>
    <property type="match status" value="2"/>
</dbReference>
<evidence type="ECO:0000256" key="1">
    <source>
        <dbReference type="ARBA" id="ARBA00004429"/>
    </source>
</evidence>
<feature type="transmembrane region" description="Helical" evidence="8">
    <location>
        <begin position="354"/>
        <end position="378"/>
    </location>
</feature>
<feature type="domain" description="ABC transmembrane type-1" evidence="9">
    <location>
        <begin position="319"/>
        <end position="523"/>
    </location>
</feature>
<dbReference type="PANTHER" id="PTHR43357">
    <property type="entry name" value="INNER MEMBRANE ABC TRANSPORTER PERMEASE PROTEIN YDCV"/>
    <property type="match status" value="1"/>
</dbReference>
<evidence type="ECO:0000256" key="2">
    <source>
        <dbReference type="ARBA" id="ARBA00022448"/>
    </source>
</evidence>
<dbReference type="CDD" id="cd06261">
    <property type="entry name" value="TM_PBP2"/>
    <property type="match status" value="2"/>
</dbReference>
<evidence type="ECO:0000256" key="4">
    <source>
        <dbReference type="ARBA" id="ARBA00022519"/>
    </source>
</evidence>
<dbReference type="InterPro" id="IPR000515">
    <property type="entry name" value="MetI-like"/>
</dbReference>
<dbReference type="Pfam" id="PF00528">
    <property type="entry name" value="BPD_transp_1"/>
    <property type="match status" value="1"/>
</dbReference>
<accession>A0A1T0CJ83</accession>
<dbReference type="Gene3D" id="1.10.3720.10">
    <property type="entry name" value="MetI-like"/>
    <property type="match status" value="2"/>
</dbReference>
<keyword evidence="3" id="KW-1003">Cell membrane</keyword>
<dbReference type="Proteomes" id="UP000191094">
    <property type="component" value="Unassembled WGS sequence"/>
</dbReference>
<feature type="transmembrane region" description="Helical" evidence="8">
    <location>
        <begin position="7"/>
        <end position="30"/>
    </location>
</feature>
<feature type="transmembrane region" description="Helical" evidence="8">
    <location>
        <begin position="505"/>
        <end position="524"/>
    </location>
</feature>
<evidence type="ECO:0000256" key="6">
    <source>
        <dbReference type="ARBA" id="ARBA00022989"/>
    </source>
</evidence>
<keyword evidence="7 8" id="KW-0472">Membrane</keyword>
<evidence type="ECO:0000313" key="10">
    <source>
        <dbReference type="EMBL" id="OOS22432.1"/>
    </source>
</evidence>
<keyword evidence="6 8" id="KW-1133">Transmembrane helix</keyword>
<feature type="transmembrane region" description="Helical" evidence="8">
    <location>
        <begin position="132"/>
        <end position="151"/>
    </location>
</feature>
<keyword evidence="2 8" id="KW-0813">Transport</keyword>
<reference evidence="10 11" key="1">
    <citation type="submission" date="2017-02" db="EMBL/GenBank/DDBJ databases">
        <title>Draft genome sequence of Moraxella lincolnii CCUG 9405T type strain.</title>
        <authorList>
            <person name="Salva-Serra F."/>
            <person name="Engstrom-Jakobsson H."/>
            <person name="Thorell K."/>
            <person name="Jaen-Luchoro D."/>
            <person name="Gonzales-Siles L."/>
            <person name="Karlsson R."/>
            <person name="Yazdan S."/>
            <person name="Boulund F."/>
            <person name="Johnning A."/>
            <person name="Engstrand L."/>
            <person name="Kristiansson E."/>
            <person name="Moore E."/>
        </authorList>
    </citation>
    <scope>NUCLEOTIDE SEQUENCE [LARGE SCALE GENOMIC DNA]</scope>
    <source>
        <strain evidence="10 11">CCUG 9405</strain>
    </source>
</reference>
<dbReference type="RefSeq" id="WP_078306466.1">
    <property type="nucleotide sequence ID" value="NZ_CP147511.1"/>
</dbReference>
<keyword evidence="11" id="KW-1185">Reference proteome</keyword>
<feature type="transmembrane region" description="Helical" evidence="8">
    <location>
        <begin position="323"/>
        <end position="342"/>
    </location>
</feature>
<feature type="transmembrane region" description="Helical" evidence="8">
    <location>
        <begin position="398"/>
        <end position="419"/>
    </location>
</feature>
<comment type="subcellular location">
    <subcellularLocation>
        <location evidence="1">Cell inner membrane</location>
        <topology evidence="1">Multi-pass membrane protein</topology>
    </subcellularLocation>
    <subcellularLocation>
        <location evidence="8">Cell membrane</location>
        <topology evidence="8">Multi-pass membrane protein</topology>
    </subcellularLocation>
</comment>
<dbReference type="InterPro" id="IPR035906">
    <property type="entry name" value="MetI-like_sf"/>
</dbReference>
<evidence type="ECO:0000256" key="5">
    <source>
        <dbReference type="ARBA" id="ARBA00022692"/>
    </source>
</evidence>
<keyword evidence="5 8" id="KW-0812">Transmembrane</keyword>
<dbReference type="GO" id="GO:0005886">
    <property type="term" value="C:plasma membrane"/>
    <property type="evidence" value="ECO:0007669"/>
    <property type="project" value="UniProtKB-SubCell"/>
</dbReference>
<organism evidence="10 11">
    <name type="scientific">Lwoffella lincolnii</name>
    <dbReference type="NCBI Taxonomy" id="90241"/>
    <lineage>
        <taxon>Bacteria</taxon>
        <taxon>Pseudomonadati</taxon>
        <taxon>Pseudomonadota</taxon>
        <taxon>Gammaproteobacteria</taxon>
        <taxon>Moraxellales</taxon>
        <taxon>Moraxellaceae</taxon>
        <taxon>Lwoffella</taxon>
    </lineage>
</organism>
<comment type="similarity">
    <text evidence="8">Belongs to the binding-protein-dependent transport system permease family.</text>
</comment>
<gene>
    <name evidence="10" type="ORF">B0682_02085</name>
</gene>
<feature type="transmembrane region" description="Helical" evidence="8">
    <location>
        <begin position="451"/>
        <end position="472"/>
    </location>
</feature>
<feature type="transmembrane region" description="Helical" evidence="8">
    <location>
        <begin position="50"/>
        <end position="71"/>
    </location>
</feature>
<dbReference type="STRING" id="90241.B0682_02085"/>